<evidence type="ECO:0000256" key="3">
    <source>
        <dbReference type="SAM" id="Phobius"/>
    </source>
</evidence>
<keyword evidence="3" id="KW-0472">Membrane</keyword>
<keyword evidence="1" id="KW-0175">Coiled coil</keyword>
<feature type="region of interest" description="Disordered" evidence="2">
    <location>
        <begin position="908"/>
        <end position="932"/>
    </location>
</feature>
<dbReference type="InterPro" id="IPR010090">
    <property type="entry name" value="Phage_tape_meas"/>
</dbReference>
<proteinExistence type="predicted"/>
<feature type="coiled-coil region" evidence="1">
    <location>
        <begin position="22"/>
        <end position="56"/>
    </location>
</feature>
<dbReference type="NCBIfam" id="TIGR01760">
    <property type="entry name" value="tape_meas_TP901"/>
    <property type="match status" value="1"/>
</dbReference>
<feature type="transmembrane region" description="Helical" evidence="3">
    <location>
        <begin position="494"/>
        <end position="515"/>
    </location>
</feature>
<evidence type="ECO:0000313" key="6">
    <source>
        <dbReference type="Proteomes" id="UP000076008"/>
    </source>
</evidence>
<evidence type="ECO:0000256" key="2">
    <source>
        <dbReference type="SAM" id="MobiDB-lite"/>
    </source>
</evidence>
<dbReference type="Proteomes" id="UP000076008">
    <property type="component" value="Unassembled WGS sequence"/>
</dbReference>
<evidence type="ECO:0000259" key="4">
    <source>
        <dbReference type="Pfam" id="PF10145"/>
    </source>
</evidence>
<name>A0A144P333_ENTCL</name>
<protein>
    <submittedName>
        <fullName evidence="5">TP901 family phage tail tape measure protein</fullName>
    </submittedName>
</protein>
<feature type="region of interest" description="Disordered" evidence="2">
    <location>
        <begin position="718"/>
        <end position="741"/>
    </location>
</feature>
<gene>
    <name evidence="5" type="ORF">SAMEA2273318_03255</name>
</gene>
<evidence type="ECO:0000313" key="5">
    <source>
        <dbReference type="EMBL" id="CZV80860.1"/>
    </source>
</evidence>
<feature type="transmembrane region" description="Helical" evidence="3">
    <location>
        <begin position="427"/>
        <end position="449"/>
    </location>
</feature>
<evidence type="ECO:0000256" key="1">
    <source>
        <dbReference type="SAM" id="Coils"/>
    </source>
</evidence>
<keyword evidence="3" id="KW-1133">Transmembrane helix</keyword>
<feature type="domain" description="Phage tail tape measure protein" evidence="4">
    <location>
        <begin position="126"/>
        <end position="330"/>
    </location>
</feature>
<organism evidence="5 6">
    <name type="scientific">Enterobacter cloacae</name>
    <dbReference type="NCBI Taxonomy" id="550"/>
    <lineage>
        <taxon>Bacteria</taxon>
        <taxon>Pseudomonadati</taxon>
        <taxon>Pseudomonadota</taxon>
        <taxon>Gammaproteobacteria</taxon>
        <taxon>Enterobacterales</taxon>
        <taxon>Enterobacteriaceae</taxon>
        <taxon>Enterobacter</taxon>
        <taxon>Enterobacter cloacae complex</taxon>
    </lineage>
</organism>
<sequence>MAAARAELYRLGLSAGGGARETARIARETERYNRQLAEQERRLREVGERQRKLNAIKAKAEKTRELRNSLAGNGAGAMAAGVTTGMTLLAPVKAYSESENAANQLAGSMMGPGGKVAPEFEKINRLAVALGDKLPGTTADFQNMMTMLRRQGMSAQVILGGLGESAAYLGVQLQMAPTAAAEFAAKLQDATQTSEKDMMNLMDVIQKGFYAGVDSGNMLQGFSKISSAMDIIHKKGLDAAKTFAPLLVMADQAGMAGESAGNAYRKVFQSVMNTEKVKDANDELKGTGVRFDFTDGKGEFGGLEKMYTQLAQLQKLNTEKRLATLKGIFGDDAETLQVLNIMITKGISGYRETASKLQNQASLRERVDASLNTLGNKWEAATGSFTNAMASIGETVAPALKKLADWLGELASRLDSFVKRHPQLTSALFKLAAGFAIVSTAAGVVSLALASVLGPMAVVRMSAGVMGLKFSSAFGLIGKAITSVGKSVIWLGRLMFANPILAVIGLIAAGAIYIWQNWDTLGPKFKTMWDAVCNATSTAWDWIKEKASAAWEGIKSLFFNYTLPGLIAKNWDAIKTGVSEAWANIRQSISDKWNSILADAVTLPAKFQEMGSAIIDSILNGINAKWETLKSKLSSVTDYLPDWMTGNSKTQGKAQVQVVGGAAAAGVPFAGMYDSGGTIPRGQFGIVGENGPEIVNGPANVTGRKRTAELARMAATLNPSQAEPASAKRRPESRIVLPPDNVNGPANLPVINRTAELVKLAATVSPVRDVTESQEQWPESRLILPPEIVNATVKNPGRDGAAELADIAAAVMPAQAVTKITAKRADPEILSQKILASVVAGVMGVAAAPAEAAQLHPYSLPTVAYKQSQPAKSARVPPVIRYEINAPINITAQPGQSAQDIAREVARQLDERERKARAKARSNFSDQGGYES</sequence>
<dbReference type="Pfam" id="PF10145">
    <property type="entry name" value="PhageMin_Tail"/>
    <property type="match status" value="1"/>
</dbReference>
<keyword evidence="3" id="KW-0812">Transmembrane</keyword>
<reference evidence="5 6" key="1">
    <citation type="submission" date="2016-03" db="EMBL/GenBank/DDBJ databases">
        <authorList>
            <consortium name="Pathogen Informatics"/>
        </authorList>
    </citation>
    <scope>NUCLEOTIDE SEQUENCE [LARGE SCALE GENOMIC DNA]</scope>
    <source>
        <strain evidence="6">e1252</strain>
    </source>
</reference>
<accession>A0A144P333</accession>
<dbReference type="AlphaFoldDB" id="A0A144P333"/>
<dbReference type="EMBL" id="FJXR01000020">
    <property type="protein sequence ID" value="CZV80860.1"/>
    <property type="molecule type" value="Genomic_DNA"/>
</dbReference>